<keyword evidence="3" id="KW-0732">Signal</keyword>
<protein>
    <submittedName>
        <fullName evidence="5">ABC transporter substrate-binding protein</fullName>
    </submittedName>
</protein>
<comment type="similarity">
    <text evidence="1">Belongs to the bacterial solute-binding protein 8 family.</text>
</comment>
<feature type="domain" description="Fe/B12 periplasmic-binding" evidence="4">
    <location>
        <begin position="82"/>
        <end position="348"/>
    </location>
</feature>
<comment type="caution">
    <text evidence="5">The sequence shown here is derived from an EMBL/GenBank/DDBJ whole genome shotgun (WGS) entry which is preliminary data.</text>
</comment>
<keyword evidence="6" id="KW-1185">Reference proteome</keyword>
<evidence type="ECO:0000313" key="6">
    <source>
        <dbReference type="Proteomes" id="UP000012081"/>
    </source>
</evidence>
<dbReference type="AlphaFoldDB" id="M8E5L9"/>
<dbReference type="PANTHER" id="PTHR30535">
    <property type="entry name" value="VITAMIN B12-BINDING PROTEIN"/>
    <property type="match status" value="1"/>
</dbReference>
<evidence type="ECO:0000256" key="2">
    <source>
        <dbReference type="SAM" id="MobiDB-lite"/>
    </source>
</evidence>
<accession>M8E5L9</accession>
<dbReference type="EMBL" id="APBN01000012">
    <property type="protein sequence ID" value="EMT50770.1"/>
    <property type="molecule type" value="Genomic_DNA"/>
</dbReference>
<gene>
    <name evidence="5" type="ORF">I532_20696</name>
</gene>
<evidence type="ECO:0000259" key="4">
    <source>
        <dbReference type="PROSITE" id="PS50983"/>
    </source>
</evidence>
<evidence type="ECO:0000313" key="5">
    <source>
        <dbReference type="EMBL" id="EMT50770.1"/>
    </source>
</evidence>
<dbReference type="InterPro" id="IPR050902">
    <property type="entry name" value="ABC_Transporter_SBP"/>
</dbReference>
<feature type="chain" id="PRO_5039288648" evidence="3">
    <location>
        <begin position="29"/>
        <end position="349"/>
    </location>
</feature>
<evidence type="ECO:0000256" key="1">
    <source>
        <dbReference type="ARBA" id="ARBA00008814"/>
    </source>
</evidence>
<dbReference type="Gene3D" id="3.40.50.1980">
    <property type="entry name" value="Nitrogenase molybdenum iron protein domain"/>
    <property type="match status" value="2"/>
</dbReference>
<evidence type="ECO:0000256" key="3">
    <source>
        <dbReference type="SAM" id="SignalP"/>
    </source>
</evidence>
<dbReference type="STRING" id="1300222.I532_20696"/>
<dbReference type="RefSeq" id="WP_003390699.1">
    <property type="nucleotide sequence ID" value="NZ_APBN01000012.1"/>
</dbReference>
<dbReference type="PATRIC" id="fig|1300222.3.peg.4350"/>
<feature type="compositionally biased region" description="Polar residues" evidence="2">
    <location>
        <begin position="31"/>
        <end position="45"/>
    </location>
</feature>
<dbReference type="PROSITE" id="PS51257">
    <property type="entry name" value="PROKAR_LIPOPROTEIN"/>
    <property type="match status" value="1"/>
</dbReference>
<dbReference type="SUPFAM" id="SSF53807">
    <property type="entry name" value="Helical backbone' metal receptor"/>
    <property type="match status" value="1"/>
</dbReference>
<dbReference type="CDD" id="cd01148">
    <property type="entry name" value="TroA_a"/>
    <property type="match status" value="1"/>
</dbReference>
<dbReference type="Pfam" id="PF01497">
    <property type="entry name" value="Peripla_BP_2"/>
    <property type="match status" value="1"/>
</dbReference>
<feature type="compositionally biased region" description="Low complexity" evidence="2">
    <location>
        <begin position="52"/>
        <end position="63"/>
    </location>
</feature>
<feature type="signal peptide" evidence="3">
    <location>
        <begin position="1"/>
        <end position="28"/>
    </location>
</feature>
<dbReference type="GeneID" id="89500627"/>
<dbReference type="OrthoDB" id="356537at2"/>
<dbReference type="Proteomes" id="UP000012081">
    <property type="component" value="Unassembled WGS sequence"/>
</dbReference>
<reference evidence="5 6" key="1">
    <citation type="submission" date="2013-03" db="EMBL/GenBank/DDBJ databases">
        <title>Assembly of a new bacterial strain Brevibacillus borstelensis AK1.</title>
        <authorList>
            <person name="Rajan I."/>
            <person name="PoliReddy D."/>
            <person name="Sugumar T."/>
            <person name="Rathinam K."/>
            <person name="Alqarawi S."/>
            <person name="Khalil A.B."/>
            <person name="Sivakumar N."/>
        </authorList>
    </citation>
    <scope>NUCLEOTIDE SEQUENCE [LARGE SCALE GENOMIC DNA]</scope>
    <source>
        <strain evidence="5 6">AK1</strain>
    </source>
</reference>
<name>M8E5L9_9BACL</name>
<dbReference type="InterPro" id="IPR002491">
    <property type="entry name" value="ABC_transptr_periplasmic_BD"/>
</dbReference>
<organism evidence="5 6">
    <name type="scientific">Brevibacillus borstelensis AK1</name>
    <dbReference type="NCBI Taxonomy" id="1300222"/>
    <lineage>
        <taxon>Bacteria</taxon>
        <taxon>Bacillati</taxon>
        <taxon>Bacillota</taxon>
        <taxon>Bacilli</taxon>
        <taxon>Bacillales</taxon>
        <taxon>Paenibacillaceae</taxon>
        <taxon>Brevibacillus</taxon>
    </lineage>
</organism>
<sequence>MRAFNKRLGFLFFAGVAVVLALSGCGGAESNSAANTVAPTNGSTQSAGGGESANAANSTSSLSPVTIENNGRTLTFAEAPRRAVSLSQHTTEIMLALGLEDKMVGTAYLDDQILPELQEAYAKIPVLSKQYPSKEVLLAAEPDFVYAGWKSAFTDKAVGTVEDLEKMGVHAYLQQSSNMTAPGLEDVYADIQNIGRIFRVEPKANELIEKMKTEIRQISDHIKDVARPIPVFVYDSGEDKPYTAANNYMTRLIALAGGKNIFDDVPKGWTSVSWEEVVARKPEVIVIVDYGDKTVEQKRNLLLTKNELADLPAIKNKRIVVLPLSAAAEGIRAPFALKTLAEGLYPEKF</sequence>
<dbReference type="PROSITE" id="PS50983">
    <property type="entry name" value="FE_B12_PBP"/>
    <property type="match status" value="1"/>
</dbReference>
<dbReference type="PANTHER" id="PTHR30535:SF7">
    <property type="entry name" value="IRON(III) DICITRATE-BINDING PROTEIN"/>
    <property type="match status" value="1"/>
</dbReference>
<feature type="region of interest" description="Disordered" evidence="2">
    <location>
        <begin position="31"/>
        <end position="65"/>
    </location>
</feature>
<proteinExistence type="inferred from homology"/>